<feature type="region of interest" description="Disordered" evidence="1">
    <location>
        <begin position="1"/>
        <end position="159"/>
    </location>
</feature>
<feature type="compositionally biased region" description="Low complexity" evidence="1">
    <location>
        <begin position="36"/>
        <end position="55"/>
    </location>
</feature>
<feature type="compositionally biased region" description="Low complexity" evidence="1">
    <location>
        <begin position="87"/>
        <end position="96"/>
    </location>
</feature>
<evidence type="ECO:0000256" key="1">
    <source>
        <dbReference type="SAM" id="MobiDB-lite"/>
    </source>
</evidence>
<feature type="compositionally biased region" description="Low complexity" evidence="1">
    <location>
        <begin position="546"/>
        <end position="558"/>
    </location>
</feature>
<dbReference type="AlphaFoldDB" id="A0AAE0PP40"/>
<sequence length="569" mass="62062">MSSDSNQNHSRRASYVVRETPVPLPSYAGTHQGQTSSSPASASENSNSMSSSGRQLRSRRAAPAGPPPAPEPPSKKRKAASGTRAAPVESPQEQPVQPVPPPHPHHDGESQGQPEQPQPSKEMPIIGPPLQPGADASAPNHNSNNNNADDETYRMPPLPPYLHEPPRICEPAANYRGWSTPLEFSYKMPVHPLTFYGSFDIWFEQVQKIAEACHCAAELNTRIGTFPNPGTVEAFICQTRFLSCWRILHGTISGSYWAYMRVLGYSRIPVFMGAPDGDLEVEERGGAGSGGSLQCQWQPQPSDCVYFALEVKKRVMVPSSDNQPRYQTMRMVEEVRSAKPSDYPSLQQYREGMGWLKEVLNGFILKGDRQVCESLYDRKPDWAPEWTDVPQQDGEIEPPWALKGHPIRVEEAFATPVTAGTGGPNGKAEHHHQPQPQPQYHIDPQLQGSSNHHGNNNHAIARLAPMSVSGASSSDGGSGDYNNNYVPDSLPAVGHHYPNNNGHSHNLIFQDGTTSNAAAVAAAEAHGLGSAGSGGGPTTRDHGHQQQHNLFDQQQQQHSPPNDRIGSWN</sequence>
<comment type="caution">
    <text evidence="2">The sequence shown here is derived from an EMBL/GenBank/DDBJ whole genome shotgun (WGS) entry which is preliminary data.</text>
</comment>
<name>A0AAE0PP40_SORBR</name>
<feature type="region of interest" description="Disordered" evidence="1">
    <location>
        <begin position="527"/>
        <end position="569"/>
    </location>
</feature>
<feature type="compositionally biased region" description="Low complexity" evidence="1">
    <location>
        <begin position="438"/>
        <end position="457"/>
    </location>
</feature>
<evidence type="ECO:0000313" key="3">
    <source>
        <dbReference type="Proteomes" id="UP001281003"/>
    </source>
</evidence>
<feature type="region of interest" description="Disordered" evidence="1">
    <location>
        <begin position="416"/>
        <end position="457"/>
    </location>
</feature>
<reference evidence="2" key="2">
    <citation type="submission" date="2023-07" db="EMBL/GenBank/DDBJ databases">
        <authorList>
            <consortium name="Lawrence Berkeley National Laboratory"/>
            <person name="Haridas S."/>
            <person name="Hensen N."/>
            <person name="Bonometti L."/>
            <person name="Westerberg I."/>
            <person name="Brannstrom I.O."/>
            <person name="Guillou S."/>
            <person name="Cros-Aarteil S."/>
            <person name="Calhoun S."/>
            <person name="Kuo A."/>
            <person name="Mondo S."/>
            <person name="Pangilinan J."/>
            <person name="Riley R."/>
            <person name="LaButti K."/>
            <person name="Andreopoulos B."/>
            <person name="Lipzen A."/>
            <person name="Chen C."/>
            <person name="Yanf M."/>
            <person name="Daum C."/>
            <person name="Ng V."/>
            <person name="Clum A."/>
            <person name="Steindorff A."/>
            <person name="Ohm R."/>
            <person name="Martin F."/>
            <person name="Silar P."/>
            <person name="Natvig D."/>
            <person name="Lalanne C."/>
            <person name="Gautier V."/>
            <person name="Ament-velasquez S.L."/>
            <person name="Kruys A."/>
            <person name="Hutchinson M.I."/>
            <person name="Powell A.J."/>
            <person name="Barry K."/>
            <person name="Miller A.N."/>
            <person name="Grigoriev I.V."/>
            <person name="Debuchy R."/>
            <person name="Gladieux P."/>
            <person name="Thoren M.H."/>
            <person name="Johannesson H."/>
        </authorList>
    </citation>
    <scope>NUCLEOTIDE SEQUENCE</scope>
    <source>
        <strain evidence="2">FGSC 1904</strain>
    </source>
</reference>
<proteinExistence type="predicted"/>
<feature type="region of interest" description="Disordered" evidence="1">
    <location>
        <begin position="468"/>
        <end position="487"/>
    </location>
</feature>
<gene>
    <name evidence="2" type="ORF">B0T20DRAFT_342969</name>
</gene>
<dbReference type="EMBL" id="JAUTDP010000001">
    <property type="protein sequence ID" value="KAK3403337.1"/>
    <property type="molecule type" value="Genomic_DNA"/>
</dbReference>
<feature type="compositionally biased region" description="Low complexity" evidence="1">
    <location>
        <begin position="134"/>
        <end position="147"/>
    </location>
</feature>
<feature type="compositionally biased region" description="Low complexity" evidence="1">
    <location>
        <begin position="110"/>
        <end position="120"/>
    </location>
</feature>
<accession>A0AAE0PP40</accession>
<organism evidence="2 3">
    <name type="scientific">Sordaria brevicollis</name>
    <dbReference type="NCBI Taxonomy" id="83679"/>
    <lineage>
        <taxon>Eukaryota</taxon>
        <taxon>Fungi</taxon>
        <taxon>Dikarya</taxon>
        <taxon>Ascomycota</taxon>
        <taxon>Pezizomycotina</taxon>
        <taxon>Sordariomycetes</taxon>
        <taxon>Sordariomycetidae</taxon>
        <taxon>Sordariales</taxon>
        <taxon>Sordariaceae</taxon>
        <taxon>Sordaria</taxon>
    </lineage>
</organism>
<protein>
    <submittedName>
        <fullName evidence="2">Uncharacterized protein</fullName>
    </submittedName>
</protein>
<evidence type="ECO:0000313" key="2">
    <source>
        <dbReference type="EMBL" id="KAK3403337.1"/>
    </source>
</evidence>
<keyword evidence="3" id="KW-1185">Reference proteome</keyword>
<reference evidence="2" key="1">
    <citation type="journal article" date="2023" name="Mol. Phylogenet. Evol.">
        <title>Genome-scale phylogeny and comparative genomics of the fungal order Sordariales.</title>
        <authorList>
            <person name="Hensen N."/>
            <person name="Bonometti L."/>
            <person name="Westerberg I."/>
            <person name="Brannstrom I.O."/>
            <person name="Guillou S."/>
            <person name="Cros-Aarteil S."/>
            <person name="Calhoun S."/>
            <person name="Haridas S."/>
            <person name="Kuo A."/>
            <person name="Mondo S."/>
            <person name="Pangilinan J."/>
            <person name="Riley R."/>
            <person name="LaButti K."/>
            <person name="Andreopoulos B."/>
            <person name="Lipzen A."/>
            <person name="Chen C."/>
            <person name="Yan M."/>
            <person name="Daum C."/>
            <person name="Ng V."/>
            <person name="Clum A."/>
            <person name="Steindorff A."/>
            <person name="Ohm R.A."/>
            <person name="Martin F."/>
            <person name="Silar P."/>
            <person name="Natvig D.O."/>
            <person name="Lalanne C."/>
            <person name="Gautier V."/>
            <person name="Ament-Velasquez S.L."/>
            <person name="Kruys A."/>
            <person name="Hutchinson M.I."/>
            <person name="Powell A.J."/>
            <person name="Barry K."/>
            <person name="Miller A.N."/>
            <person name="Grigoriev I.V."/>
            <person name="Debuchy R."/>
            <person name="Gladieux P."/>
            <person name="Hiltunen Thoren M."/>
            <person name="Johannesson H."/>
        </authorList>
    </citation>
    <scope>NUCLEOTIDE SEQUENCE</scope>
    <source>
        <strain evidence="2">FGSC 1904</strain>
    </source>
</reference>
<dbReference type="Proteomes" id="UP001281003">
    <property type="component" value="Unassembled WGS sequence"/>
</dbReference>